<sequence>MIALDDILLNLPRPDKRSSSSATRSRSPSPSASHPENDIPHIRLISPERASTPSSTTDKQPAERGRSPSPATFFDSPKLLSAEDFVVANRRLETLPRRPRRGSLDDRNRRIRNSVEVRCNDIDLLRPHINDSKAAARSRSLSPLPQRHAYSEPVISSKSSAPAQYTESHKPQTRTSSLRNLNDYHRRARLCDSPSSEIPDDLALTSFLRSARSVLSLKKHRNVPSLAPSLATTESSTPPRTSAIPECYSHQKSEGMSALNRRHTHAPTSALKFAASAAERSAAVHPAVMKKTVRMHSPFGGTGNPAVLARGGDQGAGGSEVTVANVTARLAALNTLDPTDPSHMRLPKSRPIDHAVPFDSPLDSVSSTTPSEAVHTNSTRANPPTPPTMFPIERSDSSESIGSVMSTQWCSVDYNLMQNTWKTSKLAVVNGISPASSGVPSPMPLRRGLLPGLRTEELPYIRDIISGFSPVPEITISNPDGASETSDSSATKTGALTTTAHSDDTSDVIVQPSASTTAKSEPPRPASAELPASFKRRAFYETAPSAEFHFPPPPSSPPPPAALAAAAASSCGSLPSCPPPLPPPRKESARYDTMRPTSTVEAYKNFEASHRKEVEATRTERRKSLSPGYYVDTRRSLTSPSSMSTLSPQAAASSRSSPSRIATFFKQAIRGRRKSLPTTRPVHRHLYATRPGARSALSLRHSKLPLPEYLMQYAEHGAPAANVDFDPIKVAGEQFKQTARTRARQA</sequence>
<gene>
    <name evidence="2" type="ORF">HDU87_006073</name>
</gene>
<protein>
    <submittedName>
        <fullName evidence="2">Uncharacterized protein</fullName>
    </submittedName>
</protein>
<feature type="compositionally biased region" description="Polar residues" evidence="1">
    <location>
        <begin position="49"/>
        <end position="59"/>
    </location>
</feature>
<accession>A0AAD5TLI3</accession>
<feature type="compositionally biased region" description="Pro residues" evidence="1">
    <location>
        <begin position="550"/>
        <end position="561"/>
    </location>
</feature>
<feature type="compositionally biased region" description="Low complexity" evidence="1">
    <location>
        <begin position="19"/>
        <end position="33"/>
    </location>
</feature>
<feature type="compositionally biased region" description="Basic and acidic residues" evidence="1">
    <location>
        <begin position="611"/>
        <end position="623"/>
    </location>
</feature>
<evidence type="ECO:0000313" key="2">
    <source>
        <dbReference type="EMBL" id="KAJ3175576.1"/>
    </source>
</evidence>
<feature type="region of interest" description="Disordered" evidence="1">
    <location>
        <begin position="360"/>
        <end position="388"/>
    </location>
</feature>
<feature type="compositionally biased region" description="Polar residues" evidence="1">
    <location>
        <begin position="363"/>
        <end position="382"/>
    </location>
</feature>
<comment type="caution">
    <text evidence="2">The sequence shown here is derived from an EMBL/GenBank/DDBJ whole genome shotgun (WGS) entry which is preliminary data.</text>
</comment>
<reference evidence="2" key="1">
    <citation type="submission" date="2020-05" db="EMBL/GenBank/DDBJ databases">
        <title>Phylogenomic resolution of chytrid fungi.</title>
        <authorList>
            <person name="Stajich J.E."/>
            <person name="Amses K."/>
            <person name="Simmons R."/>
            <person name="Seto K."/>
            <person name="Myers J."/>
            <person name="Bonds A."/>
            <person name="Quandt C.A."/>
            <person name="Barry K."/>
            <person name="Liu P."/>
            <person name="Grigoriev I."/>
            <person name="Longcore J.E."/>
            <person name="James T.Y."/>
        </authorList>
    </citation>
    <scope>NUCLEOTIDE SEQUENCE</scope>
    <source>
        <strain evidence="2">JEL0379</strain>
    </source>
</reference>
<dbReference type="Proteomes" id="UP001212152">
    <property type="component" value="Unassembled WGS sequence"/>
</dbReference>
<feature type="compositionally biased region" description="Basic and acidic residues" evidence="1">
    <location>
        <begin position="584"/>
        <end position="593"/>
    </location>
</feature>
<feature type="region of interest" description="Disordered" evidence="1">
    <location>
        <begin position="133"/>
        <end position="177"/>
    </location>
</feature>
<dbReference type="AlphaFoldDB" id="A0AAD5TLI3"/>
<proteinExistence type="predicted"/>
<feature type="region of interest" description="Disordered" evidence="1">
    <location>
        <begin position="611"/>
        <end position="659"/>
    </location>
</feature>
<feature type="compositionally biased region" description="Low complexity" evidence="1">
    <location>
        <begin position="562"/>
        <end position="575"/>
    </location>
</feature>
<feature type="compositionally biased region" description="Low complexity" evidence="1">
    <location>
        <begin position="636"/>
        <end position="659"/>
    </location>
</feature>
<evidence type="ECO:0000313" key="3">
    <source>
        <dbReference type="Proteomes" id="UP001212152"/>
    </source>
</evidence>
<feature type="compositionally biased region" description="Polar residues" evidence="1">
    <location>
        <begin position="154"/>
        <end position="166"/>
    </location>
</feature>
<feature type="region of interest" description="Disordered" evidence="1">
    <location>
        <begin position="1"/>
        <end position="75"/>
    </location>
</feature>
<keyword evidence="3" id="KW-1185">Reference proteome</keyword>
<evidence type="ECO:0000256" key="1">
    <source>
        <dbReference type="SAM" id="MobiDB-lite"/>
    </source>
</evidence>
<dbReference type="EMBL" id="JADGJQ010000050">
    <property type="protein sequence ID" value="KAJ3175576.1"/>
    <property type="molecule type" value="Genomic_DNA"/>
</dbReference>
<organism evidence="2 3">
    <name type="scientific">Geranomyces variabilis</name>
    <dbReference type="NCBI Taxonomy" id="109894"/>
    <lineage>
        <taxon>Eukaryota</taxon>
        <taxon>Fungi</taxon>
        <taxon>Fungi incertae sedis</taxon>
        <taxon>Chytridiomycota</taxon>
        <taxon>Chytridiomycota incertae sedis</taxon>
        <taxon>Chytridiomycetes</taxon>
        <taxon>Spizellomycetales</taxon>
        <taxon>Powellomycetaceae</taxon>
        <taxon>Geranomyces</taxon>
    </lineage>
</organism>
<name>A0AAD5TLI3_9FUNG</name>
<feature type="region of interest" description="Disordered" evidence="1">
    <location>
        <begin position="545"/>
        <end position="593"/>
    </location>
</feature>